<name>A0A8J2Z3I8_9GAMM</name>
<evidence type="ECO:0000313" key="1">
    <source>
        <dbReference type="EMBL" id="GGF91463.1"/>
    </source>
</evidence>
<dbReference type="AlphaFoldDB" id="A0A8J2Z3I8"/>
<accession>A0A8J2Z3I8</accession>
<protein>
    <submittedName>
        <fullName evidence="1">Uncharacterized protein</fullName>
    </submittedName>
</protein>
<dbReference type="InterPro" id="IPR056076">
    <property type="entry name" value="DUF7659"/>
</dbReference>
<organism evidence="1 2">
    <name type="scientific">Cysteiniphilum litorale</name>
    <dbReference type="NCBI Taxonomy" id="2056700"/>
    <lineage>
        <taxon>Bacteria</taxon>
        <taxon>Pseudomonadati</taxon>
        <taxon>Pseudomonadota</taxon>
        <taxon>Gammaproteobacteria</taxon>
        <taxon>Thiotrichales</taxon>
        <taxon>Fastidiosibacteraceae</taxon>
        <taxon>Cysteiniphilum</taxon>
    </lineage>
</organism>
<evidence type="ECO:0000313" key="2">
    <source>
        <dbReference type="Proteomes" id="UP000636949"/>
    </source>
</evidence>
<reference evidence="1" key="1">
    <citation type="journal article" date="2014" name="Int. J. Syst. Evol. Microbiol.">
        <title>Complete genome sequence of Corynebacterium casei LMG S-19264T (=DSM 44701T), isolated from a smear-ripened cheese.</title>
        <authorList>
            <consortium name="US DOE Joint Genome Institute (JGI-PGF)"/>
            <person name="Walter F."/>
            <person name="Albersmeier A."/>
            <person name="Kalinowski J."/>
            <person name="Ruckert C."/>
        </authorList>
    </citation>
    <scope>NUCLEOTIDE SEQUENCE</scope>
    <source>
        <strain evidence="1">CGMCC 1.15758</strain>
    </source>
</reference>
<keyword evidence="2" id="KW-1185">Reference proteome</keyword>
<proteinExistence type="predicted"/>
<dbReference type="OrthoDB" id="2054466at2"/>
<reference evidence="1" key="2">
    <citation type="submission" date="2020-09" db="EMBL/GenBank/DDBJ databases">
        <authorList>
            <person name="Sun Q."/>
            <person name="Zhou Y."/>
        </authorList>
    </citation>
    <scope>NUCLEOTIDE SEQUENCE</scope>
    <source>
        <strain evidence="1">CGMCC 1.15758</strain>
    </source>
</reference>
<dbReference type="Pfam" id="PF24692">
    <property type="entry name" value="DUF7659"/>
    <property type="match status" value="1"/>
</dbReference>
<dbReference type="Proteomes" id="UP000636949">
    <property type="component" value="Unassembled WGS sequence"/>
</dbReference>
<comment type="caution">
    <text evidence="1">The sequence shown here is derived from an EMBL/GenBank/DDBJ whole genome shotgun (WGS) entry which is preliminary data.</text>
</comment>
<gene>
    <name evidence="1" type="ORF">GCM10010995_05870</name>
</gene>
<sequence length="140" mass="15887">MNYQDLMQKHRNELDSIPMAYAFSKSQLNVALDALDAKLNEVVSFGFGGIVKKTDQKALAGLFKRHEHEKNENMKEYEFALSAFIYELDNHEYVYSQEVGDTLSSLNLSLDDIDKSPILKKALNDAIIHVKATAWLNSCD</sequence>
<dbReference type="EMBL" id="BMJS01000004">
    <property type="protein sequence ID" value="GGF91463.1"/>
    <property type="molecule type" value="Genomic_DNA"/>
</dbReference>
<dbReference type="RefSeq" id="WP_117001736.1">
    <property type="nucleotide sequence ID" value="NZ_BMJS01000004.1"/>
</dbReference>